<keyword evidence="1" id="KW-0805">Transcription regulation</keyword>
<name>A0AAE5A5B9_9NOCA</name>
<evidence type="ECO:0000313" key="6">
    <source>
        <dbReference type="EMBL" id="MDV7264336.1"/>
    </source>
</evidence>
<dbReference type="GO" id="GO:0003700">
    <property type="term" value="F:DNA-binding transcription factor activity"/>
    <property type="evidence" value="ECO:0007669"/>
    <property type="project" value="TreeGrafter"/>
</dbReference>
<dbReference type="PANTHER" id="PTHR30055:SF174">
    <property type="entry name" value="TRANSCRIPTIONAL REGULATORY PROTEIN (PROBABLY TETR-FAMILY)-RELATED"/>
    <property type="match status" value="1"/>
</dbReference>
<evidence type="ECO:0000313" key="7">
    <source>
        <dbReference type="Proteomes" id="UP001185863"/>
    </source>
</evidence>
<dbReference type="PROSITE" id="PS50977">
    <property type="entry name" value="HTH_TETR_2"/>
    <property type="match status" value="1"/>
</dbReference>
<sequence length="214" mass="23705">MDVVKRTRLSPEQRRAQLIDLGVKMLAQRPLEQISVEEIADQAGVSRGLLFHYFASKHDFHLAIVRHSSSEMLARTAPDPYVDDARDPLQILRSVLAAYVDYVSENRGTYVSLLRGTASGDPDMRAVFEETRAMMSERTLEQLPILGVERTPAVELTVRGWIAYVEEVTISWLRDPQLTREQLIELNVQALPALAVAAAPEIAAALVAATSASP</sequence>
<gene>
    <name evidence="6" type="ORF">R4315_07245</name>
</gene>
<comment type="caution">
    <text evidence="6">The sequence shown here is derived from an EMBL/GenBank/DDBJ whole genome shotgun (WGS) entry which is preliminary data.</text>
</comment>
<reference evidence="6" key="1">
    <citation type="submission" date="2023-10" db="EMBL/GenBank/DDBJ databases">
        <title>Development of a sustainable strategy for remediation of hydrocarbon-contaminated territories based on the waste exchange concept.</title>
        <authorList>
            <person name="Krivoruchko A."/>
        </authorList>
    </citation>
    <scope>NUCLEOTIDE SEQUENCE</scope>
    <source>
        <strain evidence="6">IEGM 68</strain>
    </source>
</reference>
<dbReference type="InterPro" id="IPR054129">
    <property type="entry name" value="DesT_TetR_C"/>
</dbReference>
<dbReference type="Pfam" id="PF00440">
    <property type="entry name" value="TetR_N"/>
    <property type="match status" value="1"/>
</dbReference>
<evidence type="ECO:0000256" key="2">
    <source>
        <dbReference type="ARBA" id="ARBA00023125"/>
    </source>
</evidence>
<keyword evidence="2 4" id="KW-0238">DNA-binding</keyword>
<dbReference type="AlphaFoldDB" id="A0AAE5A5B9"/>
<dbReference type="PANTHER" id="PTHR30055">
    <property type="entry name" value="HTH-TYPE TRANSCRIPTIONAL REGULATOR RUTR"/>
    <property type="match status" value="1"/>
</dbReference>
<dbReference type="Proteomes" id="UP001185863">
    <property type="component" value="Unassembled WGS sequence"/>
</dbReference>
<dbReference type="GO" id="GO:0000976">
    <property type="term" value="F:transcription cis-regulatory region binding"/>
    <property type="evidence" value="ECO:0007669"/>
    <property type="project" value="TreeGrafter"/>
</dbReference>
<organism evidence="6 7">
    <name type="scientific">Rhodococcus oxybenzonivorans</name>
    <dbReference type="NCBI Taxonomy" id="1990687"/>
    <lineage>
        <taxon>Bacteria</taxon>
        <taxon>Bacillati</taxon>
        <taxon>Actinomycetota</taxon>
        <taxon>Actinomycetes</taxon>
        <taxon>Mycobacteriales</taxon>
        <taxon>Nocardiaceae</taxon>
        <taxon>Rhodococcus</taxon>
    </lineage>
</organism>
<evidence type="ECO:0000256" key="1">
    <source>
        <dbReference type="ARBA" id="ARBA00023015"/>
    </source>
</evidence>
<protein>
    <submittedName>
        <fullName evidence="6">TetR/AcrR family transcriptional regulator</fullName>
    </submittedName>
</protein>
<feature type="DNA-binding region" description="H-T-H motif" evidence="4">
    <location>
        <begin position="35"/>
        <end position="54"/>
    </location>
</feature>
<dbReference type="EMBL" id="JAWLUP010000010">
    <property type="protein sequence ID" value="MDV7264336.1"/>
    <property type="molecule type" value="Genomic_DNA"/>
</dbReference>
<dbReference type="InterPro" id="IPR050109">
    <property type="entry name" value="HTH-type_TetR-like_transc_reg"/>
</dbReference>
<keyword evidence="3" id="KW-0804">Transcription</keyword>
<evidence type="ECO:0000259" key="5">
    <source>
        <dbReference type="PROSITE" id="PS50977"/>
    </source>
</evidence>
<dbReference type="Gene3D" id="1.10.357.10">
    <property type="entry name" value="Tetracycline Repressor, domain 2"/>
    <property type="match status" value="1"/>
</dbReference>
<evidence type="ECO:0000256" key="4">
    <source>
        <dbReference type="PROSITE-ProRule" id="PRU00335"/>
    </source>
</evidence>
<evidence type="ECO:0000256" key="3">
    <source>
        <dbReference type="ARBA" id="ARBA00023163"/>
    </source>
</evidence>
<dbReference type="InterPro" id="IPR036271">
    <property type="entry name" value="Tet_transcr_reg_TetR-rel_C_sf"/>
</dbReference>
<dbReference type="RefSeq" id="WP_213577074.1">
    <property type="nucleotide sequence ID" value="NZ_JAWLUP010000010.1"/>
</dbReference>
<dbReference type="SUPFAM" id="SSF46689">
    <property type="entry name" value="Homeodomain-like"/>
    <property type="match status" value="1"/>
</dbReference>
<accession>A0AAE5A5B9</accession>
<dbReference type="InterPro" id="IPR001647">
    <property type="entry name" value="HTH_TetR"/>
</dbReference>
<proteinExistence type="predicted"/>
<dbReference type="SUPFAM" id="SSF48498">
    <property type="entry name" value="Tetracyclin repressor-like, C-terminal domain"/>
    <property type="match status" value="1"/>
</dbReference>
<dbReference type="Pfam" id="PF21943">
    <property type="entry name" value="TetR_C_46"/>
    <property type="match status" value="1"/>
</dbReference>
<dbReference type="InterPro" id="IPR009057">
    <property type="entry name" value="Homeodomain-like_sf"/>
</dbReference>
<feature type="domain" description="HTH tetR-type" evidence="5">
    <location>
        <begin position="12"/>
        <end position="72"/>
    </location>
</feature>